<evidence type="ECO:0000313" key="3">
    <source>
        <dbReference type="EMBL" id="NIY72318.1"/>
    </source>
</evidence>
<feature type="domain" description="CsbD-like" evidence="2">
    <location>
        <begin position="4"/>
        <end position="56"/>
    </location>
</feature>
<dbReference type="RefSeq" id="WP_167637699.1">
    <property type="nucleotide sequence ID" value="NZ_JAATOP010000004.1"/>
</dbReference>
<dbReference type="InterPro" id="IPR008462">
    <property type="entry name" value="CsbD"/>
</dbReference>
<dbReference type="EMBL" id="JAATOP010000004">
    <property type="protein sequence ID" value="NIY72318.1"/>
    <property type="molecule type" value="Genomic_DNA"/>
</dbReference>
<dbReference type="PIRSF" id="PIRSF039008">
    <property type="entry name" value="YjbJ"/>
    <property type="match status" value="1"/>
</dbReference>
<dbReference type="Proteomes" id="UP000709466">
    <property type="component" value="Unassembled WGS sequence"/>
</dbReference>
<protein>
    <submittedName>
        <fullName evidence="3">CsbD family protein</fullName>
    </submittedName>
</protein>
<dbReference type="PANTHER" id="PTHR34977:SF1">
    <property type="entry name" value="UPF0337 PROTEIN YJBJ"/>
    <property type="match status" value="1"/>
</dbReference>
<accession>A0ABX0VXB2</accession>
<keyword evidence="4" id="KW-1185">Reference proteome</keyword>
<evidence type="ECO:0000256" key="1">
    <source>
        <dbReference type="ARBA" id="ARBA00009129"/>
    </source>
</evidence>
<dbReference type="PANTHER" id="PTHR34977">
    <property type="entry name" value="UPF0337 PROTEIN YJBJ"/>
    <property type="match status" value="1"/>
</dbReference>
<dbReference type="Gene3D" id="1.10.1470.10">
    <property type="entry name" value="YjbJ"/>
    <property type="match status" value="1"/>
</dbReference>
<reference evidence="3 4" key="1">
    <citation type="submission" date="2020-03" db="EMBL/GenBank/DDBJ databases">
        <title>Bacterial isolates of synthetic phycosphere.</title>
        <authorList>
            <person name="Fu H."/>
            <person name="Moran M.A."/>
        </authorList>
    </citation>
    <scope>NUCLEOTIDE SEQUENCE [LARGE SCALE GENOMIC DNA]</scope>
    <source>
        <strain evidence="3 4">HF1</strain>
    </source>
</reference>
<comment type="caution">
    <text evidence="3">The sequence shown here is derived from an EMBL/GenBank/DDBJ whole genome shotgun (WGS) entry which is preliminary data.</text>
</comment>
<dbReference type="SUPFAM" id="SSF69047">
    <property type="entry name" value="Hypothetical protein YjbJ"/>
    <property type="match status" value="1"/>
</dbReference>
<proteinExistence type="inferred from homology"/>
<dbReference type="InterPro" id="IPR036629">
    <property type="entry name" value="YjbJ_sf"/>
</dbReference>
<dbReference type="Pfam" id="PF05532">
    <property type="entry name" value="CsbD"/>
    <property type="match status" value="1"/>
</dbReference>
<sequence length="67" mass="7636">MNWNQIEGNWKQFKGSAKAQWGDLTDNELTEAEGNRDKLVGKIQERYGIAQEEAERQVDSFAAGLKH</sequence>
<comment type="similarity">
    <text evidence="1">Belongs to the UPF0337 (CsbD) family.</text>
</comment>
<dbReference type="InterPro" id="IPR026042">
    <property type="entry name" value="YjbJ"/>
</dbReference>
<evidence type="ECO:0000313" key="4">
    <source>
        <dbReference type="Proteomes" id="UP000709466"/>
    </source>
</evidence>
<dbReference type="InterPro" id="IPR050423">
    <property type="entry name" value="UPF0337_stress_rsp"/>
</dbReference>
<organism evidence="3 4">
    <name type="scientific">Marivivens donghaensis</name>
    <dbReference type="NCBI Taxonomy" id="1699413"/>
    <lineage>
        <taxon>Bacteria</taxon>
        <taxon>Pseudomonadati</taxon>
        <taxon>Pseudomonadota</taxon>
        <taxon>Alphaproteobacteria</taxon>
        <taxon>Rhodobacterales</taxon>
        <taxon>Paracoccaceae</taxon>
        <taxon>Marivivens group</taxon>
        <taxon>Marivivens</taxon>
    </lineage>
</organism>
<name>A0ABX0VXB2_9RHOB</name>
<evidence type="ECO:0000259" key="2">
    <source>
        <dbReference type="Pfam" id="PF05532"/>
    </source>
</evidence>
<gene>
    <name evidence="3" type="ORF">HCZ30_07695</name>
</gene>